<sequence>MNTQDATTVLEVQGLSTEFGPPGKARRAIDGISFMLKRGEILCLVGESGSGKSVTGASIMGLIDPPGRIVEGSVRFAGTELRGASDTRMRALRGDRISMVFQDPMSALCPTMTIGDQLCNVVRAHARKSRAEAEKLAMEMLVKLDVSGPKERMRAYPHQLSGGMRQRICIALAMINRPDVVIGDEPTTALDVTTQAQILYEVRKLCMQAGTAAIWITHDMAVVSMLADRVAVMYAGQIVEEGPTAEILDRPFHPYTKALLGAIPSSNRGMARLPQIRGEAPALGNWPTGCRFAPRCPHAEAACHVPVPMSAPSAARQVRCVKPLQIEEEAPAT</sequence>
<dbReference type="InterPro" id="IPR003439">
    <property type="entry name" value="ABC_transporter-like_ATP-bd"/>
</dbReference>
<dbReference type="PANTHER" id="PTHR43297:SF2">
    <property type="entry name" value="DIPEPTIDE TRANSPORT ATP-BINDING PROTEIN DPPD"/>
    <property type="match status" value="1"/>
</dbReference>
<comment type="subcellular location">
    <subcellularLocation>
        <location evidence="1">Cell inner membrane</location>
        <topology evidence="1">Peripheral membrane protein</topology>
    </subcellularLocation>
</comment>
<dbReference type="NCBIfam" id="TIGR01727">
    <property type="entry name" value="oligo_HPY"/>
    <property type="match status" value="1"/>
</dbReference>
<evidence type="ECO:0000256" key="6">
    <source>
        <dbReference type="ARBA" id="ARBA00022840"/>
    </source>
</evidence>
<dbReference type="InterPro" id="IPR003593">
    <property type="entry name" value="AAA+_ATPase"/>
</dbReference>
<dbReference type="InterPro" id="IPR050388">
    <property type="entry name" value="ABC_Ni/Peptide_Import"/>
</dbReference>
<dbReference type="CDD" id="cd03257">
    <property type="entry name" value="ABC_NikE_OppD_transporters"/>
    <property type="match status" value="1"/>
</dbReference>
<evidence type="ECO:0000256" key="4">
    <source>
        <dbReference type="ARBA" id="ARBA00022475"/>
    </source>
</evidence>
<name>A0A261RAE2_9BORD</name>
<comment type="caution">
    <text evidence="9">The sequence shown here is derived from an EMBL/GenBank/DDBJ whole genome shotgun (WGS) entry which is preliminary data.</text>
</comment>
<dbReference type="SUPFAM" id="SSF52540">
    <property type="entry name" value="P-loop containing nucleoside triphosphate hydrolases"/>
    <property type="match status" value="1"/>
</dbReference>
<dbReference type="InterPro" id="IPR027417">
    <property type="entry name" value="P-loop_NTPase"/>
</dbReference>
<dbReference type="GO" id="GO:0005524">
    <property type="term" value="F:ATP binding"/>
    <property type="evidence" value="ECO:0007669"/>
    <property type="project" value="UniProtKB-KW"/>
</dbReference>
<dbReference type="AlphaFoldDB" id="A0A261RAE2"/>
<dbReference type="GO" id="GO:0015833">
    <property type="term" value="P:peptide transport"/>
    <property type="evidence" value="ECO:0007669"/>
    <property type="project" value="InterPro"/>
</dbReference>
<dbReference type="Proteomes" id="UP000216857">
    <property type="component" value="Unassembled WGS sequence"/>
</dbReference>
<dbReference type="EMBL" id="NEVJ01000003">
    <property type="protein sequence ID" value="OZI21343.1"/>
    <property type="molecule type" value="Genomic_DNA"/>
</dbReference>
<dbReference type="PANTHER" id="PTHR43297">
    <property type="entry name" value="OLIGOPEPTIDE TRANSPORT ATP-BINDING PROTEIN APPD"/>
    <property type="match status" value="1"/>
</dbReference>
<dbReference type="Pfam" id="PF08352">
    <property type="entry name" value="oligo_HPY"/>
    <property type="match status" value="1"/>
</dbReference>
<evidence type="ECO:0000256" key="7">
    <source>
        <dbReference type="ARBA" id="ARBA00023136"/>
    </source>
</evidence>
<evidence type="ECO:0000256" key="1">
    <source>
        <dbReference type="ARBA" id="ARBA00004417"/>
    </source>
</evidence>
<keyword evidence="3" id="KW-0813">Transport</keyword>
<dbReference type="Pfam" id="PF00005">
    <property type="entry name" value="ABC_tran"/>
    <property type="match status" value="1"/>
</dbReference>
<dbReference type="PROSITE" id="PS50893">
    <property type="entry name" value="ABC_TRANSPORTER_2"/>
    <property type="match status" value="1"/>
</dbReference>
<accession>A0A261RAE2</accession>
<feature type="domain" description="ABC transporter" evidence="8">
    <location>
        <begin position="10"/>
        <end position="260"/>
    </location>
</feature>
<dbReference type="SMART" id="SM00382">
    <property type="entry name" value="AAA"/>
    <property type="match status" value="1"/>
</dbReference>
<dbReference type="GO" id="GO:0016887">
    <property type="term" value="F:ATP hydrolysis activity"/>
    <property type="evidence" value="ECO:0007669"/>
    <property type="project" value="InterPro"/>
</dbReference>
<evidence type="ECO:0000313" key="9">
    <source>
        <dbReference type="EMBL" id="OZI21343.1"/>
    </source>
</evidence>
<dbReference type="InterPro" id="IPR017871">
    <property type="entry name" value="ABC_transporter-like_CS"/>
</dbReference>
<keyword evidence="10" id="KW-1185">Reference proteome</keyword>
<dbReference type="GO" id="GO:0005886">
    <property type="term" value="C:plasma membrane"/>
    <property type="evidence" value="ECO:0007669"/>
    <property type="project" value="UniProtKB-SubCell"/>
</dbReference>
<keyword evidence="5" id="KW-0547">Nucleotide-binding</keyword>
<protein>
    <submittedName>
        <fullName evidence="9">Methionine ABC transporter ATP-binding protein</fullName>
    </submittedName>
</protein>
<evidence type="ECO:0000256" key="5">
    <source>
        <dbReference type="ARBA" id="ARBA00022741"/>
    </source>
</evidence>
<evidence type="ECO:0000256" key="2">
    <source>
        <dbReference type="ARBA" id="ARBA00005417"/>
    </source>
</evidence>
<evidence type="ECO:0000259" key="8">
    <source>
        <dbReference type="PROSITE" id="PS50893"/>
    </source>
</evidence>
<organism evidence="9 10">
    <name type="scientific">Bordetella genomosp. 9</name>
    <dbReference type="NCBI Taxonomy" id="1416803"/>
    <lineage>
        <taxon>Bacteria</taxon>
        <taxon>Pseudomonadati</taxon>
        <taxon>Pseudomonadota</taxon>
        <taxon>Betaproteobacteria</taxon>
        <taxon>Burkholderiales</taxon>
        <taxon>Alcaligenaceae</taxon>
        <taxon>Bordetella</taxon>
    </lineage>
</organism>
<gene>
    <name evidence="9" type="ORF">CAL26_13925</name>
</gene>
<evidence type="ECO:0000313" key="10">
    <source>
        <dbReference type="Proteomes" id="UP000216857"/>
    </source>
</evidence>
<evidence type="ECO:0000256" key="3">
    <source>
        <dbReference type="ARBA" id="ARBA00022448"/>
    </source>
</evidence>
<keyword evidence="4" id="KW-1003">Cell membrane</keyword>
<reference evidence="9" key="1">
    <citation type="submission" date="2017-05" db="EMBL/GenBank/DDBJ databases">
        <title>Complete and WGS of Bordetella genogroups.</title>
        <authorList>
            <person name="Spilker T."/>
            <person name="Lipuma J."/>
        </authorList>
    </citation>
    <scope>NUCLEOTIDE SEQUENCE</scope>
    <source>
        <strain evidence="9">AU21707</strain>
    </source>
</reference>
<comment type="similarity">
    <text evidence="2">Belongs to the ABC transporter superfamily.</text>
</comment>
<keyword evidence="6 9" id="KW-0067">ATP-binding</keyword>
<dbReference type="FunFam" id="3.40.50.300:FF:000016">
    <property type="entry name" value="Oligopeptide ABC transporter ATP-binding component"/>
    <property type="match status" value="1"/>
</dbReference>
<proteinExistence type="inferred from homology"/>
<dbReference type="GO" id="GO:0055085">
    <property type="term" value="P:transmembrane transport"/>
    <property type="evidence" value="ECO:0007669"/>
    <property type="project" value="UniProtKB-ARBA"/>
</dbReference>
<dbReference type="InterPro" id="IPR013563">
    <property type="entry name" value="Oligopep_ABC_C"/>
</dbReference>
<dbReference type="PROSITE" id="PS00211">
    <property type="entry name" value="ABC_TRANSPORTER_1"/>
    <property type="match status" value="1"/>
</dbReference>
<dbReference type="Gene3D" id="3.40.50.300">
    <property type="entry name" value="P-loop containing nucleotide triphosphate hydrolases"/>
    <property type="match status" value="1"/>
</dbReference>
<keyword evidence="7" id="KW-0472">Membrane</keyword>